<dbReference type="eggNOG" id="COG4221">
    <property type="taxonomic scope" value="Bacteria"/>
</dbReference>
<sequence length="290" mass="30550">MKLSRRTAPSHAGQCVLVTGGASGLGLELVKLFVADAARVVVADLRAERPASVPDGVDYLTLDVRDDAAWADALAWVEQHWGRLDVLVNNAGVAVGGRIDTTAIADWERALSINLMGVVRGCRTFTPMMKTQRSGHIVNTASLAGLVHAPAMATYNATKAAVVAVSETLQNELAPFGIDVSVICPSFFRTNLAQSLAGADTEMEANAVELINGSPRSAADVARTAFAGIGARRHIILTDPDGRVAYGAKRFVRPVYDAAMAGAAKRVAAGKDPQPAVLTQLGQWVKRRAA</sequence>
<dbReference type="AlphaFoldDB" id="A0A075JHY0"/>
<evidence type="ECO:0000256" key="1">
    <source>
        <dbReference type="ARBA" id="ARBA00006484"/>
    </source>
</evidence>
<evidence type="ECO:0000256" key="2">
    <source>
        <dbReference type="ARBA" id="ARBA00022857"/>
    </source>
</evidence>
<evidence type="ECO:0000313" key="6">
    <source>
        <dbReference type="EMBL" id="AIF41746.1"/>
    </source>
</evidence>
<evidence type="ECO:0000313" key="7">
    <source>
        <dbReference type="Proteomes" id="UP000027986"/>
    </source>
</evidence>
<feature type="domain" description="Ketoreductase" evidence="5">
    <location>
        <begin position="14"/>
        <end position="186"/>
    </location>
</feature>
<dbReference type="PRINTS" id="PR00081">
    <property type="entry name" value="GDHRDH"/>
</dbReference>
<dbReference type="InterPro" id="IPR057326">
    <property type="entry name" value="KR_dom"/>
</dbReference>
<comment type="similarity">
    <text evidence="1 4">Belongs to the short-chain dehydrogenases/reductases (SDR) family.</text>
</comment>
<evidence type="ECO:0000256" key="3">
    <source>
        <dbReference type="ARBA" id="ARBA00023002"/>
    </source>
</evidence>
<dbReference type="PROSITE" id="PS00061">
    <property type="entry name" value="ADH_SHORT"/>
    <property type="match status" value="1"/>
</dbReference>
<evidence type="ECO:0000259" key="5">
    <source>
        <dbReference type="SMART" id="SM00822"/>
    </source>
</evidence>
<keyword evidence="7" id="KW-1185">Reference proteome</keyword>
<dbReference type="GO" id="GO:0016491">
    <property type="term" value="F:oxidoreductase activity"/>
    <property type="evidence" value="ECO:0007669"/>
    <property type="project" value="UniProtKB-KW"/>
</dbReference>
<dbReference type="RefSeq" id="WP_038569712.1">
    <property type="nucleotide sequence ID" value="NZ_CP008889.1"/>
</dbReference>
<dbReference type="CDD" id="cd05233">
    <property type="entry name" value="SDR_c"/>
    <property type="match status" value="1"/>
</dbReference>
<dbReference type="PRINTS" id="PR00080">
    <property type="entry name" value="SDRFAMILY"/>
</dbReference>
<gene>
    <name evidence="6" type="ORF">HX89_13390</name>
</gene>
<dbReference type="GeneID" id="41842034"/>
<protein>
    <submittedName>
        <fullName evidence="6">Short-chain dehydrogenase</fullName>
    </submittedName>
</protein>
<dbReference type="OrthoDB" id="9775296at2"/>
<keyword evidence="3" id="KW-0560">Oxidoreductase</keyword>
<dbReference type="PANTHER" id="PTHR43391:SF14">
    <property type="entry name" value="DEHYDROGENASE_REDUCTASE SDR FAMILY PROTEIN 7-LIKE"/>
    <property type="match status" value="1"/>
</dbReference>
<dbReference type="Pfam" id="PF00106">
    <property type="entry name" value="adh_short"/>
    <property type="match status" value="1"/>
</dbReference>
<accession>A0A075JHY0</accession>
<dbReference type="SUPFAM" id="SSF51735">
    <property type="entry name" value="NAD(P)-binding Rossmann-fold domains"/>
    <property type="match status" value="1"/>
</dbReference>
<evidence type="ECO:0000256" key="4">
    <source>
        <dbReference type="RuleBase" id="RU000363"/>
    </source>
</evidence>
<dbReference type="InterPro" id="IPR020904">
    <property type="entry name" value="Sc_DH/Rdtase_CS"/>
</dbReference>
<dbReference type="Gene3D" id="3.40.50.720">
    <property type="entry name" value="NAD(P)-binding Rossmann-like Domain"/>
    <property type="match status" value="1"/>
</dbReference>
<dbReference type="PANTHER" id="PTHR43391">
    <property type="entry name" value="RETINOL DEHYDROGENASE-RELATED"/>
    <property type="match status" value="1"/>
</dbReference>
<dbReference type="KEGG" id="dni:HX89_13390"/>
<dbReference type="SMART" id="SM00822">
    <property type="entry name" value="PKS_KR"/>
    <property type="match status" value="1"/>
</dbReference>
<dbReference type="InterPro" id="IPR002347">
    <property type="entry name" value="SDR_fam"/>
</dbReference>
<keyword evidence="2" id="KW-0521">NADP</keyword>
<organism evidence="6 7">
    <name type="scientific">Dermacoccus nishinomiyaensis</name>
    <dbReference type="NCBI Taxonomy" id="1274"/>
    <lineage>
        <taxon>Bacteria</taxon>
        <taxon>Bacillati</taxon>
        <taxon>Actinomycetota</taxon>
        <taxon>Actinomycetes</taxon>
        <taxon>Micrococcales</taxon>
        <taxon>Dermacoccaceae</taxon>
        <taxon>Dermacoccus</taxon>
    </lineage>
</organism>
<dbReference type="HOGENOM" id="CLU_010194_2_1_11"/>
<reference evidence="6 7" key="1">
    <citation type="submission" date="2014-07" db="EMBL/GenBank/DDBJ databases">
        <title>Genome Sequencing of Dermacoccus nishinomiyaensis.</title>
        <authorList>
            <person name="Hong K.W."/>
            <person name="Chan K.G."/>
        </authorList>
    </citation>
    <scope>NUCLEOTIDE SEQUENCE [LARGE SCALE GENOMIC DNA]</scope>
    <source>
        <strain evidence="6 7">M25</strain>
    </source>
</reference>
<dbReference type="InterPro" id="IPR036291">
    <property type="entry name" value="NAD(P)-bd_dom_sf"/>
</dbReference>
<name>A0A075JHY0_9MICO</name>
<dbReference type="Proteomes" id="UP000027986">
    <property type="component" value="Chromosome"/>
</dbReference>
<proteinExistence type="inferred from homology"/>
<dbReference type="EMBL" id="CP008889">
    <property type="protein sequence ID" value="AIF41746.1"/>
    <property type="molecule type" value="Genomic_DNA"/>
</dbReference>